<organism evidence="1">
    <name type="scientific">Nymphaea colorata</name>
    <name type="common">pocket water lily</name>
    <dbReference type="NCBI Taxonomy" id="210225"/>
    <lineage>
        <taxon>Eukaryota</taxon>
        <taxon>Viridiplantae</taxon>
        <taxon>Streptophyta</taxon>
        <taxon>Embryophyta</taxon>
        <taxon>Tracheophyta</taxon>
        <taxon>Spermatophyta</taxon>
        <taxon>Magnoliopsida</taxon>
        <taxon>Nymphaeales</taxon>
        <taxon>Nymphaeaceae</taxon>
        <taxon>Nymphaea</taxon>
    </lineage>
</organism>
<protein>
    <submittedName>
        <fullName evidence="1">Uncharacterized protein</fullName>
    </submittedName>
</protein>
<dbReference type="AlphaFoldDB" id="A0A5K0XZQ8"/>
<accession>A0A5K0XZQ8</accession>
<gene>
    <name evidence="1" type="ORF">NYM_LOCUS7294</name>
</gene>
<sequence length="63" mass="6620">MYVDNIQGGIQSEVVSLGHNSQGQVEEAVPGSRGKRALTVVALGSSTGDTNTLLPSKNWVLRP</sequence>
<dbReference type="Gramene" id="NC11G0244130.1">
    <property type="protein sequence ID" value="NC11G0244130.1:cds"/>
    <property type="gene ID" value="NC11G0244130"/>
</dbReference>
<evidence type="ECO:0000313" key="1">
    <source>
        <dbReference type="EMBL" id="VVV70517.1"/>
    </source>
</evidence>
<dbReference type="EMBL" id="LR721776">
    <property type="protein sequence ID" value="VVV70517.1"/>
    <property type="molecule type" value="Genomic_DNA"/>
</dbReference>
<reference evidence="1" key="1">
    <citation type="submission" date="2019-09" db="EMBL/GenBank/DDBJ databases">
        <authorList>
            <person name="Zhang L."/>
        </authorList>
    </citation>
    <scope>NUCLEOTIDE SEQUENCE</scope>
</reference>
<proteinExistence type="predicted"/>
<name>A0A5K0XZQ8_9MAGN</name>